<dbReference type="EMBL" id="FOIS01000004">
    <property type="protein sequence ID" value="SEW25701.1"/>
    <property type="molecule type" value="Genomic_DNA"/>
</dbReference>
<keyword evidence="4" id="KW-1185">Reference proteome</keyword>
<organism evidence="3 4">
    <name type="scientific">Natrinema salifodinae</name>
    <dbReference type="NCBI Taxonomy" id="1202768"/>
    <lineage>
        <taxon>Archaea</taxon>
        <taxon>Methanobacteriati</taxon>
        <taxon>Methanobacteriota</taxon>
        <taxon>Stenosarchaea group</taxon>
        <taxon>Halobacteria</taxon>
        <taxon>Halobacteriales</taxon>
        <taxon>Natrialbaceae</taxon>
        <taxon>Natrinema</taxon>
    </lineage>
</organism>
<dbReference type="InterPro" id="IPR013990">
    <property type="entry name" value="WHy-dom"/>
</dbReference>
<evidence type="ECO:0000256" key="1">
    <source>
        <dbReference type="SAM" id="MobiDB-lite"/>
    </source>
</evidence>
<feature type="region of interest" description="Disordered" evidence="1">
    <location>
        <begin position="343"/>
        <end position="384"/>
    </location>
</feature>
<dbReference type="STRING" id="1202768.SAMN05216285_3486"/>
<feature type="compositionally biased region" description="Basic and acidic residues" evidence="1">
    <location>
        <begin position="351"/>
        <end position="363"/>
    </location>
</feature>
<dbReference type="eggNOG" id="arCOG03787">
    <property type="taxonomic scope" value="Archaea"/>
</dbReference>
<dbReference type="SUPFAM" id="SSF117070">
    <property type="entry name" value="LEA14-like"/>
    <property type="match status" value="2"/>
</dbReference>
<dbReference type="Pfam" id="PF03168">
    <property type="entry name" value="LEA_2"/>
    <property type="match status" value="1"/>
</dbReference>
<dbReference type="OrthoDB" id="105458at2157"/>
<evidence type="ECO:0000259" key="2">
    <source>
        <dbReference type="SMART" id="SM00769"/>
    </source>
</evidence>
<accession>A0A1I0QFA6</accession>
<dbReference type="InterPro" id="IPR004864">
    <property type="entry name" value="LEA_2"/>
</dbReference>
<reference evidence="4" key="1">
    <citation type="submission" date="2016-10" db="EMBL/GenBank/DDBJ databases">
        <authorList>
            <person name="Varghese N."/>
        </authorList>
    </citation>
    <scope>NUCLEOTIDE SEQUENCE [LARGE SCALE GENOMIC DNA]</scope>
    <source>
        <strain evidence="4">CGMCC 1.12284</strain>
    </source>
</reference>
<protein>
    <submittedName>
        <fullName evidence="3">LEA14-like dessication related protein</fullName>
    </submittedName>
</protein>
<dbReference type="InterPro" id="IPR013783">
    <property type="entry name" value="Ig-like_fold"/>
</dbReference>
<feature type="domain" description="Water stress and hypersensitive response" evidence="2">
    <location>
        <begin position="190"/>
        <end position="316"/>
    </location>
</feature>
<feature type="domain" description="Water stress and hypersensitive response" evidence="2">
    <location>
        <begin position="34"/>
        <end position="150"/>
    </location>
</feature>
<sequence>MRPTAVRIGLAVIVGIAAALGGLFAAGVIGVPDAGLEDNAWGEVSDEEIEVLTTVWIDNPNPGFSLGDTRIDYAIAMNDVDLASGSADDVTVPSGNTTTELRTDLRYQRLPAWWASHIRNDEVSELAVETTAHVDVGPLSGSPSGTYTDEKATELEPMIAASLAEFEGEHTLSPVGSGAGTGTVEPTVEIRDTDAEWGAVTENRTELHLTFDVHNPNAHPLPTPALTGEMVFNEVTVAHWDAHEVDVRDGPDDATIPPQSSREITFVAELDNDDVAAWFATHADNEEVTDAEMRAQLAMQINGETRTIPDDEDAIHCTYELRTDIFVDQAAGLEREDCTLAPWAAPDDAAFEDRDSTDDRAGAETESESTESSDGLATVASRAS</sequence>
<dbReference type="Proteomes" id="UP000183275">
    <property type="component" value="Unassembled WGS sequence"/>
</dbReference>
<evidence type="ECO:0000313" key="3">
    <source>
        <dbReference type="EMBL" id="SEW25701.1"/>
    </source>
</evidence>
<evidence type="ECO:0000313" key="4">
    <source>
        <dbReference type="Proteomes" id="UP000183275"/>
    </source>
</evidence>
<dbReference type="RefSeq" id="WP_074854827.1">
    <property type="nucleotide sequence ID" value="NZ_FOIS01000004.1"/>
</dbReference>
<dbReference type="SMART" id="SM00769">
    <property type="entry name" value="WHy"/>
    <property type="match status" value="2"/>
</dbReference>
<gene>
    <name evidence="3" type="ORF">SAMN05216285_3486</name>
</gene>
<dbReference type="AlphaFoldDB" id="A0A1I0QFA6"/>
<dbReference type="Gene3D" id="2.60.40.10">
    <property type="entry name" value="Immunoglobulins"/>
    <property type="match status" value="2"/>
</dbReference>
<proteinExistence type="predicted"/>
<dbReference type="GO" id="GO:0009269">
    <property type="term" value="P:response to desiccation"/>
    <property type="evidence" value="ECO:0007669"/>
    <property type="project" value="InterPro"/>
</dbReference>
<name>A0A1I0QFA6_9EURY</name>